<gene>
    <name evidence="3" type="primary">opuAC</name>
    <name evidence="4" type="ORF">EV682_10149</name>
    <name evidence="3" type="ORF">NCTC11159_00068</name>
</gene>
<proteinExistence type="predicted"/>
<protein>
    <submittedName>
        <fullName evidence="3">Glycine betaine-binding protein</fullName>
    </submittedName>
    <submittedName>
        <fullName evidence="4">Glycine betaine/proline transport system substrate-binding protein</fullName>
    </submittedName>
</protein>
<keyword evidence="1" id="KW-0732">Signal</keyword>
<dbReference type="GO" id="GO:0043190">
    <property type="term" value="C:ATP-binding cassette (ABC) transporter complex"/>
    <property type="evidence" value="ECO:0007669"/>
    <property type="project" value="InterPro"/>
</dbReference>
<dbReference type="GO" id="GO:0022857">
    <property type="term" value="F:transmembrane transporter activity"/>
    <property type="evidence" value="ECO:0007669"/>
    <property type="project" value="InterPro"/>
</dbReference>
<dbReference type="Gene3D" id="3.40.190.100">
    <property type="entry name" value="Glycine betaine-binding periplasmic protein, domain 2"/>
    <property type="match status" value="1"/>
</dbReference>
<sequence>MIKPRLLLSTLLFTSVAGYAAEPAACKTVRFSDVGWTDVTATTALTSEMLAALGYQSEIKMLSVPVTFHAMQTQDIDVFLGNWMPTMKNDIDPYLKNGSVEVLRTNLTGAKYTLAVPEYVYQAGVRRFSDIAKFSDRFAKRIYGIEAGNDGNRLISSMIKDKAFGLQDFKLVESSEAGMLTQVKRAAMKQQWVVFLGWEPHPMNRNLKLRYLEGGDAYFGPNLGGATVHTTTRSTYAKQCPNVGRLLKNISFSTDIENKLMGQILDQKQDAKVAARQWLSQNPAIWTPWLSGVNSFNGQPAVPVLKAWLNQSAVVSDAR</sequence>
<dbReference type="InterPro" id="IPR007210">
    <property type="entry name" value="ABC_Gly_betaine_transp_sub-bd"/>
</dbReference>
<evidence type="ECO:0000313" key="5">
    <source>
        <dbReference type="Proteomes" id="UP000255108"/>
    </source>
</evidence>
<reference evidence="4 6" key="2">
    <citation type="submission" date="2019-03" db="EMBL/GenBank/DDBJ databases">
        <title>Genomic Encyclopedia of Type Strains, Phase IV (KMG-IV): sequencing the most valuable type-strain genomes for metagenomic binning, comparative biology and taxonomic classification.</title>
        <authorList>
            <person name="Goeker M."/>
        </authorList>
    </citation>
    <scope>NUCLEOTIDE SEQUENCE [LARGE SCALE GENOMIC DNA]</scope>
    <source>
        <strain evidence="4 6">DSM 3764</strain>
    </source>
</reference>
<dbReference type="Proteomes" id="UP000295794">
    <property type="component" value="Unassembled WGS sequence"/>
</dbReference>
<dbReference type="InterPro" id="IPR017783">
    <property type="entry name" value="ABC_choline_sub-bd"/>
</dbReference>
<evidence type="ECO:0000313" key="6">
    <source>
        <dbReference type="Proteomes" id="UP000295794"/>
    </source>
</evidence>
<evidence type="ECO:0000256" key="1">
    <source>
        <dbReference type="SAM" id="SignalP"/>
    </source>
</evidence>
<accession>A0A377Q2J2</accession>
<dbReference type="SUPFAM" id="SSF53850">
    <property type="entry name" value="Periplasmic binding protein-like II"/>
    <property type="match status" value="1"/>
</dbReference>
<evidence type="ECO:0000313" key="3">
    <source>
        <dbReference type="EMBL" id="STQ89057.1"/>
    </source>
</evidence>
<dbReference type="EMBL" id="SMBT01000001">
    <property type="protein sequence ID" value="TCU90030.1"/>
    <property type="molecule type" value="Genomic_DNA"/>
</dbReference>
<dbReference type="Gene3D" id="3.40.190.10">
    <property type="entry name" value="Periplasmic binding protein-like II"/>
    <property type="match status" value="1"/>
</dbReference>
<dbReference type="NCBIfam" id="TIGR03414">
    <property type="entry name" value="ABC_choline_bnd"/>
    <property type="match status" value="1"/>
</dbReference>
<dbReference type="GO" id="GO:0033265">
    <property type="term" value="F:choline binding"/>
    <property type="evidence" value="ECO:0007669"/>
    <property type="project" value="InterPro"/>
</dbReference>
<dbReference type="Pfam" id="PF04069">
    <property type="entry name" value="OpuAC"/>
    <property type="match status" value="1"/>
</dbReference>
<dbReference type="AlphaFoldDB" id="A0A377Q2J2"/>
<evidence type="ECO:0000259" key="2">
    <source>
        <dbReference type="Pfam" id="PF04069"/>
    </source>
</evidence>
<dbReference type="GO" id="GO:0015871">
    <property type="term" value="P:choline transport"/>
    <property type="evidence" value="ECO:0007669"/>
    <property type="project" value="InterPro"/>
</dbReference>
<dbReference type="EMBL" id="UGHR01000001">
    <property type="protein sequence ID" value="STQ89057.1"/>
    <property type="molecule type" value="Genomic_DNA"/>
</dbReference>
<feature type="signal peptide" evidence="1">
    <location>
        <begin position="1"/>
        <end position="20"/>
    </location>
</feature>
<reference evidence="3 5" key="1">
    <citation type="submission" date="2018-06" db="EMBL/GenBank/DDBJ databases">
        <authorList>
            <consortium name="Pathogen Informatics"/>
            <person name="Doyle S."/>
        </authorList>
    </citation>
    <scope>NUCLEOTIDE SEQUENCE [LARGE SCALE GENOMIC DNA]</scope>
    <source>
        <strain evidence="3 5">NCTC11159</strain>
    </source>
</reference>
<keyword evidence="6" id="KW-1185">Reference proteome</keyword>
<dbReference type="CDD" id="cd13640">
    <property type="entry name" value="PBP2_ChoX"/>
    <property type="match status" value="1"/>
</dbReference>
<dbReference type="OrthoDB" id="9787902at2"/>
<feature type="chain" id="PRO_5017069220" evidence="1">
    <location>
        <begin position="21"/>
        <end position="319"/>
    </location>
</feature>
<dbReference type="GO" id="GO:0042597">
    <property type="term" value="C:periplasmic space"/>
    <property type="evidence" value="ECO:0007669"/>
    <property type="project" value="InterPro"/>
</dbReference>
<dbReference type="Proteomes" id="UP000255108">
    <property type="component" value="Unassembled WGS sequence"/>
</dbReference>
<evidence type="ECO:0000313" key="4">
    <source>
        <dbReference type="EMBL" id="TCU90030.1"/>
    </source>
</evidence>
<feature type="domain" description="ABC-type glycine betaine transport system substrate-binding" evidence="2">
    <location>
        <begin position="27"/>
        <end position="281"/>
    </location>
</feature>
<name>A0A377Q2J2_9NEIS</name>
<dbReference type="RefSeq" id="WP_115225552.1">
    <property type="nucleotide sequence ID" value="NZ_CAWOLO010000001.1"/>
</dbReference>
<organism evidence="3 5">
    <name type="scientific">Iodobacter fluviatilis</name>
    <dbReference type="NCBI Taxonomy" id="537"/>
    <lineage>
        <taxon>Bacteria</taxon>
        <taxon>Pseudomonadati</taxon>
        <taxon>Pseudomonadota</taxon>
        <taxon>Betaproteobacteria</taxon>
        <taxon>Neisseriales</taxon>
        <taxon>Chitinibacteraceae</taxon>
        <taxon>Iodobacter</taxon>
    </lineage>
</organism>